<evidence type="ECO:0000256" key="1">
    <source>
        <dbReference type="ARBA" id="ARBA00004442"/>
    </source>
</evidence>
<evidence type="ECO:0000256" key="5">
    <source>
        <dbReference type="ARBA" id="ARBA00023237"/>
    </source>
</evidence>
<evidence type="ECO:0000256" key="6">
    <source>
        <dbReference type="SAM" id="SignalP"/>
    </source>
</evidence>
<dbReference type="SUPFAM" id="SSF48452">
    <property type="entry name" value="TPR-like"/>
    <property type="match status" value="1"/>
</dbReference>
<dbReference type="InterPro" id="IPR033985">
    <property type="entry name" value="SusD-like_N"/>
</dbReference>
<dbReference type="Pfam" id="PF14322">
    <property type="entry name" value="SusD-like_3"/>
    <property type="match status" value="1"/>
</dbReference>
<evidence type="ECO:0000256" key="3">
    <source>
        <dbReference type="ARBA" id="ARBA00022729"/>
    </source>
</evidence>
<evidence type="ECO:0000259" key="8">
    <source>
        <dbReference type="Pfam" id="PF14322"/>
    </source>
</evidence>
<name>A0ABR7CN56_9BACT</name>
<sequence>MKRITIYLSILAAGLSLSSCDGFLDQPAQGQMTEGDFLGNSNSAASLTNSIYATYREGSTYETTGSWIGDLCSDNALRGSSMSDGGGTIYNNGTNQFQNLSGLTGSSAFLNWLWLNAYTGIGRANTALRTIDTFEGLAPRQKEILQGEACFNRAWFYFVVLKLWGKGPIVPLETLSGAEQAALKISDRTALYDTIVADLQIALKMPDKAESAKWYPTSWYGRAHKGSAQGLLAKVLLYRAADDPANAMQYYQQIVQIVKDMESSTDGYDLIAVDNIFTKAGEYSVESVFEIGAASFTTSDGAYQGWQLLGTRGEPNWGWGYIAPSLNLVQSYEPGDKRKDNDIIYGKTTIYSGMVQTQSVIDGTTIIGAYSESDPNSVSNGYPNRFCRKGYQPRPVVGGNENYGGNIRMMRWAEVLLIGAEAAVRTGDAKASTWYNAVRTRAGLASKEPTLENIWEEKRIELSMERDRYFDLVRIDKMQPGYFAAKVWAKIQSEQQGLEEMKAQGLAPASTTLPLPPASPVVVPKNYVMPVPNEQILLMNNLKQNDGY</sequence>
<organism evidence="9 10">
    <name type="scientific">Alistipes hominis</name>
    <dbReference type="NCBI Taxonomy" id="2763015"/>
    <lineage>
        <taxon>Bacteria</taxon>
        <taxon>Pseudomonadati</taxon>
        <taxon>Bacteroidota</taxon>
        <taxon>Bacteroidia</taxon>
        <taxon>Bacteroidales</taxon>
        <taxon>Rikenellaceae</taxon>
        <taxon>Alistipes</taxon>
    </lineage>
</organism>
<evidence type="ECO:0000313" key="9">
    <source>
        <dbReference type="EMBL" id="MBC5617029.1"/>
    </source>
</evidence>
<comment type="caution">
    <text evidence="9">The sequence shown here is derived from an EMBL/GenBank/DDBJ whole genome shotgun (WGS) entry which is preliminary data.</text>
</comment>
<dbReference type="Pfam" id="PF07980">
    <property type="entry name" value="SusD_RagB"/>
    <property type="match status" value="1"/>
</dbReference>
<proteinExistence type="inferred from homology"/>
<dbReference type="InterPro" id="IPR011990">
    <property type="entry name" value="TPR-like_helical_dom_sf"/>
</dbReference>
<feature type="domain" description="SusD-like N-terminal" evidence="8">
    <location>
        <begin position="107"/>
        <end position="235"/>
    </location>
</feature>
<dbReference type="Gene3D" id="1.25.40.390">
    <property type="match status" value="1"/>
</dbReference>
<gene>
    <name evidence="9" type="ORF">H8S08_08375</name>
</gene>
<evidence type="ECO:0000256" key="4">
    <source>
        <dbReference type="ARBA" id="ARBA00023136"/>
    </source>
</evidence>
<reference evidence="9 10" key="1">
    <citation type="submission" date="2020-08" db="EMBL/GenBank/DDBJ databases">
        <title>Genome public.</title>
        <authorList>
            <person name="Liu C."/>
            <person name="Sun Q."/>
        </authorList>
    </citation>
    <scope>NUCLEOTIDE SEQUENCE [LARGE SCALE GENOMIC DNA]</scope>
    <source>
        <strain evidence="9 10">New-7</strain>
    </source>
</reference>
<comment type="similarity">
    <text evidence="2">Belongs to the SusD family.</text>
</comment>
<keyword evidence="4" id="KW-0472">Membrane</keyword>
<dbReference type="RefSeq" id="WP_055205698.1">
    <property type="nucleotide sequence ID" value="NZ_JACOOK010000004.1"/>
</dbReference>
<comment type="subcellular location">
    <subcellularLocation>
        <location evidence="1">Cell outer membrane</location>
    </subcellularLocation>
</comment>
<dbReference type="PROSITE" id="PS51257">
    <property type="entry name" value="PROKAR_LIPOPROTEIN"/>
    <property type="match status" value="1"/>
</dbReference>
<evidence type="ECO:0000313" key="10">
    <source>
        <dbReference type="Proteomes" id="UP000636891"/>
    </source>
</evidence>
<evidence type="ECO:0000256" key="2">
    <source>
        <dbReference type="ARBA" id="ARBA00006275"/>
    </source>
</evidence>
<protein>
    <submittedName>
        <fullName evidence="9">RagB/SusD family nutrient uptake outer membrane protein</fullName>
    </submittedName>
</protein>
<feature type="chain" id="PRO_5045753853" evidence="6">
    <location>
        <begin position="19"/>
        <end position="548"/>
    </location>
</feature>
<feature type="domain" description="RagB/SusD" evidence="7">
    <location>
        <begin position="286"/>
        <end position="548"/>
    </location>
</feature>
<accession>A0ABR7CN56</accession>
<evidence type="ECO:0000259" key="7">
    <source>
        <dbReference type="Pfam" id="PF07980"/>
    </source>
</evidence>
<dbReference type="EMBL" id="JACOOK010000004">
    <property type="protein sequence ID" value="MBC5617029.1"/>
    <property type="molecule type" value="Genomic_DNA"/>
</dbReference>
<keyword evidence="3 6" id="KW-0732">Signal</keyword>
<dbReference type="Proteomes" id="UP000636891">
    <property type="component" value="Unassembled WGS sequence"/>
</dbReference>
<keyword evidence="5" id="KW-0998">Cell outer membrane</keyword>
<feature type="signal peptide" evidence="6">
    <location>
        <begin position="1"/>
        <end position="18"/>
    </location>
</feature>
<dbReference type="CDD" id="cd08977">
    <property type="entry name" value="SusD"/>
    <property type="match status" value="1"/>
</dbReference>
<keyword evidence="10" id="KW-1185">Reference proteome</keyword>
<dbReference type="InterPro" id="IPR012944">
    <property type="entry name" value="SusD_RagB_dom"/>
</dbReference>